<dbReference type="InterPro" id="IPR011250">
    <property type="entry name" value="OMP/PagP_B-barrel"/>
</dbReference>
<evidence type="ECO:0000313" key="2">
    <source>
        <dbReference type="EMBL" id="NML43748.1"/>
    </source>
</evidence>
<dbReference type="RefSeq" id="WP_169417936.1">
    <property type="nucleotide sequence ID" value="NZ_JABBFX010000001.1"/>
</dbReference>
<comment type="caution">
    <text evidence="2">The sequence shown here is derived from an EMBL/GenBank/DDBJ whole genome shotgun (WGS) entry which is preliminary data.</text>
</comment>
<name>A0A848H7U2_9BURK</name>
<gene>
    <name evidence="2" type="ORF">HHL11_08305</name>
</gene>
<comment type="subcellular location">
    <subcellularLocation>
        <location evidence="1">Cell outer membrane</location>
    </subcellularLocation>
</comment>
<dbReference type="AlphaFoldDB" id="A0A848H7U2"/>
<dbReference type="GO" id="GO:0009279">
    <property type="term" value="C:cell outer membrane"/>
    <property type="evidence" value="ECO:0007669"/>
    <property type="project" value="UniProtKB-SubCell"/>
</dbReference>
<dbReference type="SUPFAM" id="SSF56925">
    <property type="entry name" value="OMPA-like"/>
    <property type="match status" value="1"/>
</dbReference>
<accession>A0A848H7U2</accession>
<evidence type="ECO:0000256" key="1">
    <source>
        <dbReference type="ARBA" id="ARBA00004442"/>
    </source>
</evidence>
<protein>
    <submittedName>
        <fullName evidence="2">Porin family protein</fullName>
    </submittedName>
</protein>
<evidence type="ECO:0000313" key="3">
    <source>
        <dbReference type="Proteomes" id="UP000541185"/>
    </source>
</evidence>
<organism evidence="2 3">
    <name type="scientific">Ramlibacter agri</name>
    <dbReference type="NCBI Taxonomy" id="2728837"/>
    <lineage>
        <taxon>Bacteria</taxon>
        <taxon>Pseudomonadati</taxon>
        <taxon>Pseudomonadota</taxon>
        <taxon>Betaproteobacteria</taxon>
        <taxon>Burkholderiales</taxon>
        <taxon>Comamonadaceae</taxon>
        <taxon>Ramlibacter</taxon>
    </lineage>
</organism>
<dbReference type="Gene3D" id="2.40.160.20">
    <property type="match status" value="1"/>
</dbReference>
<dbReference type="Proteomes" id="UP000541185">
    <property type="component" value="Unassembled WGS sequence"/>
</dbReference>
<reference evidence="2 3" key="1">
    <citation type="submission" date="2020-04" db="EMBL/GenBank/DDBJ databases">
        <title>Ramlibacter sp. G-1-2-2 isolated from soil.</title>
        <authorList>
            <person name="Dahal R.H."/>
        </authorList>
    </citation>
    <scope>NUCLEOTIDE SEQUENCE [LARGE SCALE GENOMIC DNA]</scope>
    <source>
        <strain evidence="2 3">G-1-2-2</strain>
    </source>
</reference>
<keyword evidence="3" id="KW-1185">Reference proteome</keyword>
<proteinExistence type="predicted"/>
<sequence>MWLQRTPWGWVFGMVLAGSAAAQGQGMLRWPGAAPGLQAPDLSLDLEAAYTGPSPMERRLAQSQPQGVKLVGRSAKFTELGVYGRFGLGSRTSVMGSNAGYSESATSYGVGVSWDFSPRTSATLGWDNYDMRTAIGDRDVRATSLGLQWRY</sequence>
<dbReference type="EMBL" id="JABBFX010000001">
    <property type="protein sequence ID" value="NML43748.1"/>
    <property type="molecule type" value="Genomic_DNA"/>
</dbReference>